<dbReference type="SUPFAM" id="SSF140427">
    <property type="entry name" value="VPS28 C-terminal domain-like"/>
    <property type="match status" value="1"/>
</dbReference>
<organism evidence="1">
    <name type="scientific">uncultured organism</name>
    <dbReference type="NCBI Taxonomy" id="155900"/>
    <lineage>
        <taxon>unclassified sequences</taxon>
        <taxon>environmental samples</taxon>
    </lineage>
</organism>
<dbReference type="InterPro" id="IPR007143">
    <property type="entry name" value="Vps28"/>
</dbReference>
<protein>
    <submittedName>
        <fullName evidence="1">Putative Vps28-like protein</fullName>
    </submittedName>
</protein>
<dbReference type="Pfam" id="PF03997">
    <property type="entry name" value="VPS28"/>
    <property type="match status" value="1"/>
</dbReference>
<name>A0A0F6PX65_9ZZZZ</name>
<accession>A0A0F6PX65</accession>
<proteinExistence type="predicted"/>
<reference evidence="1" key="1">
    <citation type="journal article" date="2015" name="Nature">
        <title>Complex archaea that bridge the gap between prokaryotes and eukaryotes.</title>
        <authorList>
            <person name="Spang A."/>
            <person name="Saw J.H."/>
            <person name="Jorgensen S.L."/>
            <person name="Zaremba-Niedzwiedzka K."/>
            <person name="Martijn J."/>
            <person name="Lind A.E."/>
            <person name="van Eijk R."/>
            <person name="Schleper C."/>
            <person name="Guy L."/>
            <person name="Ettema T.J."/>
        </authorList>
    </citation>
    <scope>NUCLEOTIDE SEQUENCE</scope>
</reference>
<dbReference type="Gene3D" id="1.20.120.1130">
    <property type="match status" value="1"/>
</dbReference>
<dbReference type="AlphaFoldDB" id="A0A0F6PX65"/>
<dbReference type="InterPro" id="IPR037206">
    <property type="entry name" value="VPS28_C_sf"/>
</dbReference>
<evidence type="ECO:0000313" key="1">
    <source>
        <dbReference type="EMBL" id="AKC94981.1"/>
    </source>
</evidence>
<sequence>MVEDSKLNPEIEIKIESELFALVKSILNLNSKFQKGKINETFFRKALKNTMNNLFKLKISINENNLLLADLLEKMSLSKEYNEIIDLINRITSLNFSNEKTTIKKKQSPSFLELPGLTSEITSSFITLMDALTLNDIQKEDFLTKLFDELITGLNSFPGLENLLFKVESTQRKVLHDIDKIRNESGFRKQVIDDLYSNFKEFQTKLDLNH</sequence>
<dbReference type="EMBL" id="KP869710">
    <property type="protein sequence ID" value="AKC94981.1"/>
    <property type="molecule type" value="Genomic_DNA"/>
</dbReference>